<keyword evidence="6" id="KW-0175">Coiled coil</keyword>
<dbReference type="PANTHER" id="PTHR46372">
    <property type="entry name" value="PROTEIN WVD2-LIKE 3"/>
    <property type="match status" value="1"/>
</dbReference>
<dbReference type="AlphaFoldDB" id="A0AAP0BJD6"/>
<evidence type="ECO:0000256" key="2">
    <source>
        <dbReference type="ARBA" id="ARBA00005885"/>
    </source>
</evidence>
<gene>
    <name evidence="9" type="primary">WVD2</name>
    <name evidence="9" type="ORF">KSP39_PZI010096</name>
</gene>
<feature type="compositionally biased region" description="Polar residues" evidence="7">
    <location>
        <begin position="380"/>
        <end position="391"/>
    </location>
</feature>
<evidence type="ECO:0000256" key="3">
    <source>
        <dbReference type="ARBA" id="ARBA00022490"/>
    </source>
</evidence>
<evidence type="ECO:0000313" key="9">
    <source>
        <dbReference type="EMBL" id="KAK8941360.1"/>
    </source>
</evidence>
<feature type="compositionally biased region" description="Polar residues" evidence="7">
    <location>
        <begin position="100"/>
        <end position="116"/>
    </location>
</feature>
<evidence type="ECO:0000256" key="7">
    <source>
        <dbReference type="SAM" id="MobiDB-lite"/>
    </source>
</evidence>
<accession>A0AAP0BJD6</accession>
<evidence type="ECO:0000313" key="10">
    <source>
        <dbReference type="Proteomes" id="UP001418222"/>
    </source>
</evidence>
<dbReference type="PANTHER" id="PTHR46372:SF26">
    <property type="entry name" value="(WILD MALAYSIAN BANANA) HYPOTHETICAL PROTEIN"/>
    <property type="match status" value="1"/>
</dbReference>
<feature type="region of interest" description="Disordered" evidence="7">
    <location>
        <begin position="233"/>
        <end position="391"/>
    </location>
</feature>
<evidence type="ECO:0000256" key="6">
    <source>
        <dbReference type="SAM" id="Coils"/>
    </source>
</evidence>
<evidence type="ECO:0000256" key="1">
    <source>
        <dbReference type="ARBA" id="ARBA00004245"/>
    </source>
</evidence>
<feature type="region of interest" description="Disordered" evidence="7">
    <location>
        <begin position="64"/>
        <end position="128"/>
    </location>
</feature>
<feature type="compositionally biased region" description="Low complexity" evidence="7">
    <location>
        <begin position="64"/>
        <end position="76"/>
    </location>
</feature>
<feature type="compositionally biased region" description="Basic and acidic residues" evidence="7">
    <location>
        <begin position="332"/>
        <end position="347"/>
    </location>
</feature>
<keyword evidence="3" id="KW-0963">Cytoplasm</keyword>
<feature type="compositionally biased region" description="Polar residues" evidence="7">
    <location>
        <begin position="267"/>
        <end position="278"/>
    </location>
</feature>
<protein>
    <submittedName>
        <fullName evidence="9">Protein WAVE-DAMPENED 2</fullName>
    </submittedName>
</protein>
<dbReference type="InterPro" id="IPR044806">
    <property type="entry name" value="WVD2/WDL1-4"/>
</dbReference>
<evidence type="ECO:0000256" key="5">
    <source>
        <dbReference type="ARBA" id="ARBA00023212"/>
    </source>
</evidence>
<dbReference type="GO" id="GO:0008017">
    <property type="term" value="F:microtubule binding"/>
    <property type="evidence" value="ECO:0007669"/>
    <property type="project" value="InterPro"/>
</dbReference>
<comment type="similarity">
    <text evidence="2">Belongs to the TPX2 family.</text>
</comment>
<dbReference type="GO" id="GO:0000226">
    <property type="term" value="P:microtubule cytoskeleton organization"/>
    <property type="evidence" value="ECO:0007669"/>
    <property type="project" value="InterPro"/>
</dbReference>
<dbReference type="EMBL" id="JBBWWQ010000008">
    <property type="protein sequence ID" value="KAK8941360.1"/>
    <property type="molecule type" value="Genomic_DNA"/>
</dbReference>
<dbReference type="Pfam" id="PF06886">
    <property type="entry name" value="TPX2"/>
    <property type="match status" value="1"/>
</dbReference>
<feature type="domain" description="TPX2 C-terminal" evidence="8">
    <location>
        <begin position="178"/>
        <end position="253"/>
    </location>
</feature>
<sequence length="391" mass="42263">MESATSVELKFSSGDLEKSQDTKAPAAVKKENDDISIESSQENGVDISLADWTLEDNLQAAVANSSGVEVNESSSNLLKKSRVDEVKKLKKNKPQKDVNSRNYSKAKLSQSLSSMSKRGPATGLTNSTPVMKQIASVAGRTRRSVPAKFDFMDKGVSSEVTQSAAPQAAVQGKSISGFSFRLDERAEKRKEFFMKLEEKISAKELEKTNLQEKSKENKEAEIKQLRKSLTFKAAPMPTFYQESGPPKVELKKIPPTRARSPKLGRQKPSSGVANGSSKGTHKSVKRNGGAANKMAASKLLSRQPSQKPEPSNPKASLAGSRIKAPPLKQTAKKPEGEEYKDISKCDARPIQNSPEAGAELERESSEITGVSENPTEDETVLSSSHPSATAG</sequence>
<feature type="region of interest" description="Disordered" evidence="7">
    <location>
        <begin position="1"/>
        <end position="41"/>
    </location>
</feature>
<evidence type="ECO:0000256" key="4">
    <source>
        <dbReference type="ARBA" id="ARBA00022701"/>
    </source>
</evidence>
<feature type="coiled-coil region" evidence="6">
    <location>
        <begin position="193"/>
        <end position="228"/>
    </location>
</feature>
<comment type="caution">
    <text evidence="9">The sequence shown here is derived from an EMBL/GenBank/DDBJ whole genome shotgun (WGS) entry which is preliminary data.</text>
</comment>
<evidence type="ECO:0000259" key="8">
    <source>
        <dbReference type="Pfam" id="PF06886"/>
    </source>
</evidence>
<keyword evidence="10" id="KW-1185">Reference proteome</keyword>
<name>A0AAP0BJD6_9ASPA</name>
<proteinExistence type="inferred from homology"/>
<dbReference type="InterPro" id="IPR027329">
    <property type="entry name" value="TPX2_C"/>
</dbReference>
<comment type="subcellular location">
    <subcellularLocation>
        <location evidence="1">Cytoplasm</location>
        <location evidence="1">Cytoskeleton</location>
    </subcellularLocation>
</comment>
<dbReference type="GO" id="GO:0005874">
    <property type="term" value="C:microtubule"/>
    <property type="evidence" value="ECO:0007669"/>
    <property type="project" value="UniProtKB-KW"/>
</dbReference>
<keyword evidence="5" id="KW-0206">Cytoskeleton</keyword>
<keyword evidence="4" id="KW-0493">Microtubule</keyword>
<reference evidence="9 10" key="1">
    <citation type="journal article" date="2022" name="Nat. Plants">
        <title>Genomes of leafy and leafless Platanthera orchids illuminate the evolution of mycoheterotrophy.</title>
        <authorList>
            <person name="Li M.H."/>
            <person name="Liu K.W."/>
            <person name="Li Z."/>
            <person name="Lu H.C."/>
            <person name="Ye Q.L."/>
            <person name="Zhang D."/>
            <person name="Wang J.Y."/>
            <person name="Li Y.F."/>
            <person name="Zhong Z.M."/>
            <person name="Liu X."/>
            <person name="Yu X."/>
            <person name="Liu D.K."/>
            <person name="Tu X.D."/>
            <person name="Liu B."/>
            <person name="Hao Y."/>
            <person name="Liao X.Y."/>
            <person name="Jiang Y.T."/>
            <person name="Sun W.H."/>
            <person name="Chen J."/>
            <person name="Chen Y.Q."/>
            <person name="Ai Y."/>
            <person name="Zhai J.W."/>
            <person name="Wu S.S."/>
            <person name="Zhou Z."/>
            <person name="Hsiao Y.Y."/>
            <person name="Wu W.L."/>
            <person name="Chen Y.Y."/>
            <person name="Lin Y.F."/>
            <person name="Hsu J.L."/>
            <person name="Li C.Y."/>
            <person name="Wang Z.W."/>
            <person name="Zhao X."/>
            <person name="Zhong W.Y."/>
            <person name="Ma X.K."/>
            <person name="Ma L."/>
            <person name="Huang J."/>
            <person name="Chen G.Z."/>
            <person name="Huang M.Z."/>
            <person name="Huang L."/>
            <person name="Peng D.H."/>
            <person name="Luo Y.B."/>
            <person name="Zou S.Q."/>
            <person name="Chen S.P."/>
            <person name="Lan S."/>
            <person name="Tsai W.C."/>
            <person name="Van de Peer Y."/>
            <person name="Liu Z.J."/>
        </authorList>
    </citation>
    <scope>NUCLEOTIDE SEQUENCE [LARGE SCALE GENOMIC DNA]</scope>
    <source>
        <strain evidence="9">Lor287</strain>
    </source>
</reference>
<organism evidence="9 10">
    <name type="scientific">Platanthera zijinensis</name>
    <dbReference type="NCBI Taxonomy" id="2320716"/>
    <lineage>
        <taxon>Eukaryota</taxon>
        <taxon>Viridiplantae</taxon>
        <taxon>Streptophyta</taxon>
        <taxon>Embryophyta</taxon>
        <taxon>Tracheophyta</taxon>
        <taxon>Spermatophyta</taxon>
        <taxon>Magnoliopsida</taxon>
        <taxon>Liliopsida</taxon>
        <taxon>Asparagales</taxon>
        <taxon>Orchidaceae</taxon>
        <taxon>Orchidoideae</taxon>
        <taxon>Orchideae</taxon>
        <taxon>Orchidinae</taxon>
        <taxon>Platanthera</taxon>
    </lineage>
</organism>
<dbReference type="Proteomes" id="UP001418222">
    <property type="component" value="Unassembled WGS sequence"/>
</dbReference>
<feature type="compositionally biased region" description="Polar residues" evidence="7">
    <location>
        <begin position="300"/>
        <end position="309"/>
    </location>
</feature>